<organism evidence="2 3">
    <name type="scientific">Flavobacterium gilvum</name>
    <dbReference type="NCBI Taxonomy" id="1492737"/>
    <lineage>
        <taxon>Bacteria</taxon>
        <taxon>Pseudomonadati</taxon>
        <taxon>Bacteroidota</taxon>
        <taxon>Flavobacteriia</taxon>
        <taxon>Flavobacteriales</taxon>
        <taxon>Flavobacteriaceae</taxon>
        <taxon>Flavobacterium</taxon>
    </lineage>
</organism>
<protein>
    <recommendedName>
        <fullName evidence="4">Glycosyl hydrolase family 43</fullName>
    </recommendedName>
</protein>
<sequence>MQKLKLVAIFCLIHFIASAQDNLDFQKIIGQVDTSEFFSSPDYYTWCSSVIKGEDGKYYMFYSRWSHGNRTDTDDPMNYIFNGFSGWNKYSEIACAVADKIDGPYKYVATILKSKGNNDWDKFTFHNPQIRKFKKTYYLYYISNSYDPTLFENDTKKTKDWKHWLQYNCTQKIGVVKANHIADFINGKYIKPKEPLMQPDNVKTFEVTTNPTVTQGHDGRYYMMFKSRKPNVGNMTFWMAVSDTPDGKFTIVSDVFTNADMACEDPCMWYDKKRKRYYAAVKYYSNSKKLVPQFGALALITSEDGVNWKGAQNPLISLRELKTKDGIIQLAHLERPFVYIDEKGQPAALFAAASIKEPSQGGEHPTADYNSFVVCFKLNENKK</sequence>
<feature type="signal peptide" evidence="1">
    <location>
        <begin position="1"/>
        <end position="19"/>
    </location>
</feature>
<name>A0AAC9I773_9FLAO</name>
<proteinExistence type="predicted"/>
<dbReference type="SUPFAM" id="SSF75005">
    <property type="entry name" value="Arabinanase/levansucrase/invertase"/>
    <property type="match status" value="2"/>
</dbReference>
<evidence type="ECO:0008006" key="4">
    <source>
        <dbReference type="Google" id="ProtNLM"/>
    </source>
</evidence>
<gene>
    <name evidence="2" type="ORF">EM308_14275</name>
</gene>
<feature type="chain" id="PRO_5042050734" description="Glycosyl hydrolase family 43" evidence="1">
    <location>
        <begin position="20"/>
        <end position="383"/>
    </location>
</feature>
<evidence type="ECO:0000313" key="2">
    <source>
        <dbReference type="EMBL" id="AOW10566.1"/>
    </source>
</evidence>
<dbReference type="CDD" id="cd08994">
    <property type="entry name" value="GH43_62_32_68_117_130-like"/>
    <property type="match status" value="1"/>
</dbReference>
<dbReference type="InterPro" id="IPR023296">
    <property type="entry name" value="Glyco_hydro_beta-prop_sf"/>
</dbReference>
<dbReference type="KEGG" id="fgl:EM308_14275"/>
<accession>A0AAC9I773</accession>
<dbReference type="EMBL" id="CP017479">
    <property type="protein sequence ID" value="AOW10566.1"/>
    <property type="molecule type" value="Genomic_DNA"/>
</dbReference>
<reference evidence="2 3" key="1">
    <citation type="submission" date="2016-10" db="EMBL/GenBank/DDBJ databases">
        <title>Flavobacterium gilvum sp. nov., isolated from stream water.</title>
        <authorList>
            <person name="Shin S.-K."/>
            <person name="Cho Y.-J."/>
            <person name="Yi H."/>
        </authorList>
    </citation>
    <scope>NUCLEOTIDE SEQUENCE [LARGE SCALE GENOMIC DNA]</scope>
    <source>
        <strain evidence="2 3">EM1308</strain>
    </source>
</reference>
<dbReference type="RefSeq" id="WP_035635246.1">
    <property type="nucleotide sequence ID" value="NZ_CP017479.1"/>
</dbReference>
<keyword evidence="3" id="KW-1185">Reference proteome</keyword>
<evidence type="ECO:0000313" key="3">
    <source>
        <dbReference type="Proteomes" id="UP000175968"/>
    </source>
</evidence>
<evidence type="ECO:0000256" key="1">
    <source>
        <dbReference type="SAM" id="SignalP"/>
    </source>
</evidence>
<dbReference type="AlphaFoldDB" id="A0AAC9I773"/>
<dbReference type="Gene3D" id="2.115.10.20">
    <property type="entry name" value="Glycosyl hydrolase domain, family 43"/>
    <property type="match status" value="2"/>
</dbReference>
<keyword evidence="1" id="KW-0732">Signal</keyword>
<dbReference type="Proteomes" id="UP000175968">
    <property type="component" value="Chromosome"/>
</dbReference>